<dbReference type="Gene3D" id="1.10.357.10">
    <property type="entry name" value="Tetracycline Repressor, domain 2"/>
    <property type="match status" value="1"/>
</dbReference>
<feature type="domain" description="HTH tetR-type" evidence="3">
    <location>
        <begin position="16"/>
        <end position="77"/>
    </location>
</feature>
<gene>
    <name evidence="4" type="ORF">GORHZ_186_00460</name>
</gene>
<sequence>MTAVSAKGTRLNRRGQQTRAQMIEVAIDCLATARADEPVSANLVAKRSGVTWGTVQHQFGDVDGLWEAVLYRILQRWQPVDPVGDPSSTVAQRIESIVDRIWRAMGAPEGRAVEKLRTMLPSDHDELAAIYPLTSAAIAEWDRAWTSAYQGAFDGLDVDAGRLRRVRIFLPGALRGIRSESEMLNYADIDEGRRGLVEAIVAYLDGSGHS</sequence>
<dbReference type="OrthoDB" id="3773444at2"/>
<dbReference type="Proteomes" id="UP000008363">
    <property type="component" value="Unassembled WGS sequence"/>
</dbReference>
<dbReference type="eggNOG" id="COG1309">
    <property type="taxonomic scope" value="Bacteria"/>
</dbReference>
<dbReference type="EMBL" id="BAHC01000186">
    <property type="protein sequence ID" value="GAB92675.1"/>
    <property type="molecule type" value="Genomic_DNA"/>
</dbReference>
<evidence type="ECO:0000313" key="4">
    <source>
        <dbReference type="EMBL" id="GAB92675.1"/>
    </source>
</evidence>
<name>K6W0I0_9ACTN</name>
<dbReference type="InterPro" id="IPR001647">
    <property type="entry name" value="HTH_TetR"/>
</dbReference>
<dbReference type="GO" id="GO:0003677">
    <property type="term" value="F:DNA binding"/>
    <property type="evidence" value="ECO:0007669"/>
    <property type="project" value="UniProtKB-UniRule"/>
</dbReference>
<evidence type="ECO:0000259" key="3">
    <source>
        <dbReference type="PROSITE" id="PS50977"/>
    </source>
</evidence>
<accession>K6W0I0</accession>
<evidence type="ECO:0000256" key="1">
    <source>
        <dbReference type="ARBA" id="ARBA00023125"/>
    </source>
</evidence>
<keyword evidence="5" id="KW-1185">Reference proteome</keyword>
<proteinExistence type="predicted"/>
<evidence type="ECO:0000313" key="5">
    <source>
        <dbReference type="Proteomes" id="UP000008363"/>
    </source>
</evidence>
<comment type="caution">
    <text evidence="4">The sequence shown here is derived from an EMBL/GenBank/DDBJ whole genome shotgun (WGS) entry which is preliminary data.</text>
</comment>
<dbReference type="InterPro" id="IPR009057">
    <property type="entry name" value="Homeodomain-like_sf"/>
</dbReference>
<dbReference type="SUPFAM" id="SSF46689">
    <property type="entry name" value="Homeodomain-like"/>
    <property type="match status" value="1"/>
</dbReference>
<keyword evidence="1 2" id="KW-0238">DNA-binding</keyword>
<feature type="DNA-binding region" description="H-T-H motif" evidence="2">
    <location>
        <begin position="40"/>
        <end position="59"/>
    </location>
</feature>
<organism evidence="4 5">
    <name type="scientific">Gordonia rhizosphera NBRC 16068</name>
    <dbReference type="NCBI Taxonomy" id="1108045"/>
    <lineage>
        <taxon>Bacteria</taxon>
        <taxon>Bacillati</taxon>
        <taxon>Actinomycetota</taxon>
        <taxon>Actinomycetes</taxon>
        <taxon>Mycobacteriales</taxon>
        <taxon>Gordoniaceae</taxon>
        <taxon>Gordonia</taxon>
    </lineage>
</organism>
<evidence type="ECO:0000256" key="2">
    <source>
        <dbReference type="PROSITE-ProRule" id="PRU00335"/>
    </source>
</evidence>
<reference evidence="4 5" key="1">
    <citation type="submission" date="2012-08" db="EMBL/GenBank/DDBJ databases">
        <title>Whole genome shotgun sequence of Gordonia rhizosphera NBRC 16068.</title>
        <authorList>
            <person name="Takarada H."/>
            <person name="Isaki S."/>
            <person name="Hosoyama A."/>
            <person name="Tsuchikane K."/>
            <person name="Katsumata H."/>
            <person name="Baba S."/>
            <person name="Ohji S."/>
            <person name="Yamazaki S."/>
            <person name="Fujita N."/>
        </authorList>
    </citation>
    <scope>NUCLEOTIDE SEQUENCE [LARGE SCALE GENOMIC DNA]</scope>
    <source>
        <strain evidence="4 5">NBRC 16068</strain>
    </source>
</reference>
<dbReference type="PROSITE" id="PS50977">
    <property type="entry name" value="HTH_TETR_2"/>
    <property type="match status" value="1"/>
</dbReference>
<protein>
    <recommendedName>
        <fullName evidence="3">HTH tetR-type domain-containing protein</fullName>
    </recommendedName>
</protein>
<dbReference type="AlphaFoldDB" id="K6W0I0"/>
<dbReference type="STRING" id="1108045.GORHZ_186_00460"/>
<dbReference type="RefSeq" id="WP_006337351.1">
    <property type="nucleotide sequence ID" value="NZ_BAHC01000186.1"/>
</dbReference>